<evidence type="ECO:0000313" key="2">
    <source>
        <dbReference type="Proteomes" id="UP001494588"/>
    </source>
</evidence>
<dbReference type="EMBL" id="JAZHGC010000011">
    <property type="protein sequence ID" value="MEM5287009.1"/>
    <property type="molecule type" value="Genomic_DNA"/>
</dbReference>
<name>A0ABU9QC50_9BURK</name>
<protein>
    <submittedName>
        <fullName evidence="1">Nitrogen fixation protein NifQ</fullName>
    </submittedName>
</protein>
<organism evidence="1 2">
    <name type="scientific">Paraburkholderia sabiae</name>
    <dbReference type="NCBI Taxonomy" id="273251"/>
    <lineage>
        <taxon>Bacteria</taxon>
        <taxon>Pseudomonadati</taxon>
        <taxon>Pseudomonadota</taxon>
        <taxon>Betaproteobacteria</taxon>
        <taxon>Burkholderiales</taxon>
        <taxon>Burkholderiaceae</taxon>
        <taxon>Paraburkholderia</taxon>
    </lineage>
</organism>
<dbReference type="Pfam" id="PF04891">
    <property type="entry name" value="NifQ"/>
    <property type="match status" value="1"/>
</dbReference>
<comment type="caution">
    <text evidence="1">The sequence shown here is derived from an EMBL/GenBank/DDBJ whole genome shotgun (WGS) entry which is preliminary data.</text>
</comment>
<accession>A0ABU9QC50</accession>
<sequence>MTAPSNDTRDASVARLLDQAQHRDAADTVMFARLIGAKLASDELLHLGLTRDALDALLARHFSRYALPHAAPERIAASEHQAFVDAMRAMLLQHESSLTSTDPDAQCLATIIATACLRPDHLWRDLGLDGRDDVTAILTRHYPQLIERNTDGMRWKKFLARELALAEGRAPAPAPGCPGCEDYGFCYPSR</sequence>
<dbReference type="Proteomes" id="UP001494588">
    <property type="component" value="Unassembled WGS sequence"/>
</dbReference>
<dbReference type="RefSeq" id="WP_201656888.1">
    <property type="nucleotide sequence ID" value="NZ_CAJHCS010000026.1"/>
</dbReference>
<reference evidence="1 2" key="1">
    <citation type="submission" date="2024-01" db="EMBL/GenBank/DDBJ databases">
        <title>The diversity of rhizobia nodulating Mimosa spp. in eleven states of Brazil covering several biomes is determined by host plant, location, and edaphic factors.</title>
        <authorList>
            <person name="Rouws L."/>
            <person name="Barauna A."/>
            <person name="Beukes C."/>
            <person name="De Faria S.M."/>
            <person name="Gross E."/>
            <person name="Dos Reis Junior F.B."/>
            <person name="Simon M."/>
            <person name="Maluk M."/>
            <person name="Odee D.W."/>
            <person name="Kenicer G."/>
            <person name="Young J.P.W."/>
            <person name="Reis V.M."/>
            <person name="Zilli J."/>
            <person name="James E.K."/>
        </authorList>
    </citation>
    <scope>NUCLEOTIDE SEQUENCE [LARGE SCALE GENOMIC DNA]</scope>
    <source>
        <strain evidence="1 2">JPY77</strain>
    </source>
</reference>
<gene>
    <name evidence="1" type="ORF">V4C55_14900</name>
</gene>
<evidence type="ECO:0000313" key="1">
    <source>
        <dbReference type="EMBL" id="MEM5287009.1"/>
    </source>
</evidence>
<proteinExistence type="predicted"/>
<dbReference type="InterPro" id="IPR006975">
    <property type="entry name" value="NifQ"/>
</dbReference>
<keyword evidence="2" id="KW-1185">Reference proteome</keyword>